<keyword evidence="3" id="KW-1185">Reference proteome</keyword>
<dbReference type="RefSeq" id="WP_119741367.1">
    <property type="nucleotide sequence ID" value="NZ_QYUN01000002.1"/>
</dbReference>
<keyword evidence="1" id="KW-0732">Signal</keyword>
<dbReference type="Proteomes" id="UP000285190">
    <property type="component" value="Unassembled WGS sequence"/>
</dbReference>
<proteinExistence type="predicted"/>
<dbReference type="EMBL" id="QYUN01000002">
    <property type="protein sequence ID" value="RJG07672.1"/>
    <property type="molecule type" value="Genomic_DNA"/>
</dbReference>
<feature type="chain" id="PRO_5019558125" description="Outer membrane protein beta-barrel domain-containing protein" evidence="1">
    <location>
        <begin position="23"/>
        <end position="263"/>
    </location>
</feature>
<evidence type="ECO:0000313" key="2">
    <source>
        <dbReference type="EMBL" id="RJG07672.1"/>
    </source>
</evidence>
<reference evidence="2 3" key="1">
    <citation type="submission" date="2018-09" db="EMBL/GenBank/DDBJ databases">
        <authorList>
            <person name="Zhu H."/>
        </authorList>
    </citation>
    <scope>NUCLEOTIDE SEQUENCE [LARGE SCALE GENOMIC DNA]</scope>
    <source>
        <strain evidence="2 3">K2R10-39</strain>
    </source>
</reference>
<feature type="signal peptide" evidence="1">
    <location>
        <begin position="1"/>
        <end position="22"/>
    </location>
</feature>
<dbReference type="AlphaFoldDB" id="A0A418X5C6"/>
<evidence type="ECO:0000313" key="3">
    <source>
        <dbReference type="Proteomes" id="UP000285190"/>
    </source>
</evidence>
<protein>
    <recommendedName>
        <fullName evidence="4">Outer membrane protein beta-barrel domain-containing protein</fullName>
    </recommendedName>
</protein>
<gene>
    <name evidence="2" type="ORF">D3870_18220</name>
</gene>
<organism evidence="2 3">
    <name type="scientific">Noviherbaspirillum cavernae</name>
    <dbReference type="NCBI Taxonomy" id="2320862"/>
    <lineage>
        <taxon>Bacteria</taxon>
        <taxon>Pseudomonadati</taxon>
        <taxon>Pseudomonadota</taxon>
        <taxon>Betaproteobacteria</taxon>
        <taxon>Burkholderiales</taxon>
        <taxon>Oxalobacteraceae</taxon>
        <taxon>Noviherbaspirillum</taxon>
    </lineage>
</organism>
<sequence length="263" mass="29232">MKRLFLPLVLLLVLAHASPAFAQWQFSAEAGARYVRMTETGTDNRTMVQEYGWLPGIGGAARYATQGWQFGVSGDFYRNDITYDGRLQSGASFVSETGTTQARIRLEIGRQVSEAVQLIAALERDVWQRDIRGRDGVAGLQERYTSWRLLTGATGRVAQWSAGSLDLTGLIVFARPEQMRVQFDRQLFDDASLSTKSAVGLRFGLGFQPAALPNLTLQADLDWIDIGRSDKAVLRRNGNAVGTITQPRHERAAFGLRAVYRFQ</sequence>
<evidence type="ECO:0008006" key="4">
    <source>
        <dbReference type="Google" id="ProtNLM"/>
    </source>
</evidence>
<comment type="caution">
    <text evidence="2">The sequence shown here is derived from an EMBL/GenBank/DDBJ whole genome shotgun (WGS) entry which is preliminary data.</text>
</comment>
<accession>A0A418X5C6</accession>
<name>A0A418X5C6_9BURK</name>
<evidence type="ECO:0000256" key="1">
    <source>
        <dbReference type="SAM" id="SignalP"/>
    </source>
</evidence>
<dbReference type="OrthoDB" id="8758011at2"/>